<dbReference type="GO" id="GO:0022857">
    <property type="term" value="F:transmembrane transporter activity"/>
    <property type="evidence" value="ECO:0007669"/>
    <property type="project" value="TreeGrafter"/>
</dbReference>
<gene>
    <name evidence="10" type="ORF">SAMN05421771_0808</name>
</gene>
<evidence type="ECO:0000259" key="9">
    <source>
        <dbReference type="Pfam" id="PF12704"/>
    </source>
</evidence>
<reference evidence="10 11" key="1">
    <citation type="submission" date="2016-10" db="EMBL/GenBank/DDBJ databases">
        <authorList>
            <person name="de Groot N.N."/>
        </authorList>
    </citation>
    <scope>NUCLEOTIDE SEQUENCE [LARGE SCALE GENOMIC DNA]</scope>
    <source>
        <strain evidence="10 11">DSM 21001</strain>
    </source>
</reference>
<keyword evidence="3 7" id="KW-0812">Transmembrane</keyword>
<keyword evidence="11" id="KW-1185">Reference proteome</keyword>
<keyword evidence="2" id="KW-1003">Cell membrane</keyword>
<dbReference type="OrthoDB" id="103171at2"/>
<dbReference type="InterPro" id="IPR047928">
    <property type="entry name" value="Perm_prefix_1"/>
</dbReference>
<dbReference type="InterPro" id="IPR025857">
    <property type="entry name" value="MacB_PCD"/>
</dbReference>
<evidence type="ECO:0000313" key="11">
    <source>
        <dbReference type="Proteomes" id="UP000199024"/>
    </source>
</evidence>
<feature type="domain" description="MacB-like periplasmic core" evidence="9">
    <location>
        <begin position="499"/>
        <end position="703"/>
    </location>
</feature>
<feature type="transmembrane region" description="Helical" evidence="7">
    <location>
        <begin position="395"/>
        <end position="421"/>
    </location>
</feature>
<feature type="transmembrane region" description="Helical" evidence="7">
    <location>
        <begin position="807"/>
        <end position="826"/>
    </location>
</feature>
<keyword evidence="5 7" id="KW-0472">Membrane</keyword>
<dbReference type="InterPro" id="IPR003838">
    <property type="entry name" value="ABC3_permease_C"/>
</dbReference>
<feature type="transmembrane region" description="Helical" evidence="7">
    <location>
        <begin position="340"/>
        <end position="365"/>
    </location>
</feature>
<evidence type="ECO:0000256" key="7">
    <source>
        <dbReference type="SAM" id="Phobius"/>
    </source>
</evidence>
<name>A0A1I6LK61_9BACT</name>
<dbReference type="NCBIfam" id="NF038403">
    <property type="entry name" value="perm_prefix_1"/>
    <property type="match status" value="1"/>
</dbReference>
<feature type="transmembrane region" description="Helical" evidence="7">
    <location>
        <begin position="750"/>
        <end position="776"/>
    </location>
</feature>
<accession>A0A1I6LK61</accession>
<feature type="transmembrane region" description="Helical" evidence="7">
    <location>
        <begin position="92"/>
        <end position="114"/>
    </location>
</feature>
<feature type="transmembrane region" description="Helical" evidence="7">
    <location>
        <begin position="488"/>
        <end position="510"/>
    </location>
</feature>
<dbReference type="Pfam" id="PF02687">
    <property type="entry name" value="FtsX"/>
    <property type="match status" value="2"/>
</dbReference>
<feature type="transmembrane region" description="Helical" evidence="7">
    <location>
        <begin position="838"/>
        <end position="858"/>
    </location>
</feature>
<comment type="similarity">
    <text evidence="6">Belongs to the ABC-4 integral membrane protein family.</text>
</comment>
<dbReference type="GO" id="GO:0005886">
    <property type="term" value="C:plasma membrane"/>
    <property type="evidence" value="ECO:0007669"/>
    <property type="project" value="UniProtKB-SubCell"/>
</dbReference>
<dbReference type="Proteomes" id="UP000199024">
    <property type="component" value="Unassembled WGS sequence"/>
</dbReference>
<feature type="domain" description="MacB-like periplasmic core" evidence="9">
    <location>
        <begin position="95"/>
        <end position="306"/>
    </location>
</feature>
<evidence type="ECO:0000259" key="8">
    <source>
        <dbReference type="Pfam" id="PF02687"/>
    </source>
</evidence>
<dbReference type="AlphaFoldDB" id="A0A1I6LK61"/>
<comment type="subcellular location">
    <subcellularLocation>
        <location evidence="1">Cell membrane</location>
        <topology evidence="1">Multi-pass membrane protein</topology>
    </subcellularLocation>
</comment>
<dbReference type="PANTHER" id="PTHR30572:SF4">
    <property type="entry name" value="ABC TRANSPORTER PERMEASE YTRF"/>
    <property type="match status" value="1"/>
</dbReference>
<feature type="domain" description="ABC3 transporter permease C-terminal" evidence="8">
    <location>
        <begin position="756"/>
        <end position="868"/>
    </location>
</feature>
<sequence length="875" mass="93280">MSLMRRIANLFVRSKVESEIEAELRAHIEMRMEDNMQHGMTEQEARRDALVRFGNAAATKERVVGVDAALWLESAWADARYACRGLVKNPGFAVTAIAVLALGVGVVTAIFAFADAVLIKPVPYKEPARLVGLFEKTPMGPRYHLSYADYVAWKSGNKSLSALEAFDEGPWPLKTDAGMELVDGGSVTAGFLRTLGLAPVLGRDFRDGDDAPGAEGVVLLSYSAWQKRFGGRRNVLGESIVVDNEVKTIVGVLPPQAAFSPVGTCEFWTTVRVQTGIDSRRDHGLGAIGRLKDGVSIEQVSEDLDAISAGLARLYPDTNGGHSATVVPLSEVMIGRLRPLLLLMLSGGLLLLVIASVNVASLLLVRTETRRREFSLRGALGASRSRMVRQFCIEAMVLAVAGSAVGLGSAYGFMHLLLGLIPSTMQDDMPYLRGLGLSGHVLWFAAAITLGMMALLAVTPLGRIARGDLRGGLADGGRTAANGVWKHLGANLVVLELGMAMVLLVGAGLLGKSLYKLMHTEIGMESKHLAILRMRAPDAGYATDAQRIGLAQRIGAEVRRLPGVKDVAMAELVPVSSGSWASAGFQIVGRPSHDKNEAKSLTVSANYFSTLEATLLRGRYFRDGEDASKPPVVVVNRTFTQRYFPGEEALGKMIQFDGAVAAMEVVGVVEDIQEGPLDTMVPPVMYRPLEQDPMRNYFVVVRTEQAPRGIVSALSSTVHALDAGILVLDAETMDDRINRSQAAYLHVASAWLASGFASMALLLGVVGLYGVVAYSVSQRTREIGVRMALGAQRSGVYGLILKEAARLVGVGIGVGMVCAVCAASLLGKMLYGTAPWDAATLVTVAAVLGGSAMVASYLPARRAASVNPVEALRAE</sequence>
<evidence type="ECO:0000256" key="2">
    <source>
        <dbReference type="ARBA" id="ARBA00022475"/>
    </source>
</evidence>
<dbReference type="InterPro" id="IPR050250">
    <property type="entry name" value="Macrolide_Exporter_MacB"/>
</dbReference>
<dbReference type="PANTHER" id="PTHR30572">
    <property type="entry name" value="MEMBRANE COMPONENT OF TRANSPORTER-RELATED"/>
    <property type="match status" value="1"/>
</dbReference>
<dbReference type="NCBIfam" id="TIGR03434">
    <property type="entry name" value="ADOP"/>
    <property type="match status" value="1"/>
</dbReference>
<proteinExistence type="inferred from homology"/>
<protein>
    <submittedName>
        <fullName evidence="10">Duplicated orphan permease</fullName>
    </submittedName>
</protein>
<feature type="transmembrane region" description="Helical" evidence="7">
    <location>
        <begin position="441"/>
        <end position="461"/>
    </location>
</feature>
<evidence type="ECO:0000313" key="10">
    <source>
        <dbReference type="EMBL" id="SFS03758.1"/>
    </source>
</evidence>
<dbReference type="Pfam" id="PF12704">
    <property type="entry name" value="MacB_PCD"/>
    <property type="match status" value="2"/>
</dbReference>
<evidence type="ECO:0000256" key="5">
    <source>
        <dbReference type="ARBA" id="ARBA00023136"/>
    </source>
</evidence>
<keyword evidence="4 7" id="KW-1133">Transmembrane helix</keyword>
<evidence type="ECO:0000256" key="1">
    <source>
        <dbReference type="ARBA" id="ARBA00004651"/>
    </source>
</evidence>
<organism evidence="10 11">
    <name type="scientific">Granulicella pectinivorans</name>
    <dbReference type="NCBI Taxonomy" id="474950"/>
    <lineage>
        <taxon>Bacteria</taxon>
        <taxon>Pseudomonadati</taxon>
        <taxon>Acidobacteriota</taxon>
        <taxon>Terriglobia</taxon>
        <taxon>Terriglobales</taxon>
        <taxon>Acidobacteriaceae</taxon>
        <taxon>Granulicella</taxon>
    </lineage>
</organism>
<evidence type="ECO:0000256" key="3">
    <source>
        <dbReference type="ARBA" id="ARBA00022692"/>
    </source>
</evidence>
<dbReference type="InterPro" id="IPR017800">
    <property type="entry name" value="ADOP"/>
</dbReference>
<dbReference type="EMBL" id="FOZL01000001">
    <property type="protein sequence ID" value="SFS03758.1"/>
    <property type="molecule type" value="Genomic_DNA"/>
</dbReference>
<dbReference type="STRING" id="474950.SAMN05421771_0808"/>
<evidence type="ECO:0000256" key="6">
    <source>
        <dbReference type="ARBA" id="ARBA00038076"/>
    </source>
</evidence>
<feature type="domain" description="ABC3 transporter permease C-terminal" evidence="8">
    <location>
        <begin position="348"/>
        <end position="458"/>
    </location>
</feature>
<evidence type="ECO:0000256" key="4">
    <source>
        <dbReference type="ARBA" id="ARBA00022989"/>
    </source>
</evidence>
<dbReference type="RefSeq" id="WP_089836828.1">
    <property type="nucleotide sequence ID" value="NZ_FOZL01000001.1"/>
</dbReference>